<accession>A0A4Y7PIS7</accession>
<feature type="region of interest" description="Disordered" evidence="1">
    <location>
        <begin position="143"/>
        <end position="197"/>
    </location>
</feature>
<evidence type="ECO:0000256" key="1">
    <source>
        <dbReference type="SAM" id="MobiDB-lite"/>
    </source>
</evidence>
<keyword evidence="3" id="KW-1185">Reference proteome</keyword>
<evidence type="ECO:0000313" key="2">
    <source>
        <dbReference type="EMBL" id="TDL14320.1"/>
    </source>
</evidence>
<dbReference type="VEuPathDB" id="FungiDB:BD410DRAFT_833105"/>
<proteinExistence type="predicted"/>
<name>A0A4Y7PIS7_9AGAM</name>
<evidence type="ECO:0000313" key="3">
    <source>
        <dbReference type="Proteomes" id="UP000294933"/>
    </source>
</evidence>
<protein>
    <submittedName>
        <fullName evidence="2">Uncharacterized protein</fullName>
    </submittedName>
</protein>
<reference evidence="2 3" key="1">
    <citation type="submission" date="2018-06" db="EMBL/GenBank/DDBJ databases">
        <title>A transcriptomic atlas of mushroom development highlights an independent origin of complex multicellularity.</title>
        <authorList>
            <consortium name="DOE Joint Genome Institute"/>
            <person name="Krizsan K."/>
            <person name="Almasi E."/>
            <person name="Merenyi Z."/>
            <person name="Sahu N."/>
            <person name="Viragh M."/>
            <person name="Koszo T."/>
            <person name="Mondo S."/>
            <person name="Kiss B."/>
            <person name="Balint B."/>
            <person name="Kues U."/>
            <person name="Barry K."/>
            <person name="Hegedus J.C."/>
            <person name="Henrissat B."/>
            <person name="Johnson J."/>
            <person name="Lipzen A."/>
            <person name="Ohm R."/>
            <person name="Nagy I."/>
            <person name="Pangilinan J."/>
            <person name="Yan J."/>
            <person name="Xiong Y."/>
            <person name="Grigoriev I.V."/>
            <person name="Hibbett D.S."/>
            <person name="Nagy L.G."/>
        </authorList>
    </citation>
    <scope>NUCLEOTIDE SEQUENCE [LARGE SCALE GENOMIC DNA]</scope>
    <source>
        <strain evidence="2 3">SZMC22713</strain>
    </source>
</reference>
<sequence>MYGGDTIEFAVATAAALELELPLGECLGVVDSPVSPTLGESGLDREVEDSSVAANVAAVDVREHVDPGVVGIGVGVSDCACARAASREGCIGSLKFDQKSESVGKCAGLSVLMQGDIIPLGGIAFRREAAPKGVPLQPEISSISRRVEESSSSHRKEASFDNPILPSGLSNVMPRTVMDRPLGDSPPYPVCESNKAS</sequence>
<dbReference type="Proteomes" id="UP000294933">
    <property type="component" value="Unassembled WGS sequence"/>
</dbReference>
<dbReference type="EMBL" id="ML170354">
    <property type="protein sequence ID" value="TDL14320.1"/>
    <property type="molecule type" value="Genomic_DNA"/>
</dbReference>
<organism evidence="2 3">
    <name type="scientific">Rickenella mellea</name>
    <dbReference type="NCBI Taxonomy" id="50990"/>
    <lineage>
        <taxon>Eukaryota</taxon>
        <taxon>Fungi</taxon>
        <taxon>Dikarya</taxon>
        <taxon>Basidiomycota</taxon>
        <taxon>Agaricomycotina</taxon>
        <taxon>Agaricomycetes</taxon>
        <taxon>Hymenochaetales</taxon>
        <taxon>Rickenellaceae</taxon>
        <taxon>Rickenella</taxon>
    </lineage>
</organism>
<feature type="compositionally biased region" description="Basic and acidic residues" evidence="1">
    <location>
        <begin position="145"/>
        <end position="159"/>
    </location>
</feature>
<gene>
    <name evidence="2" type="ORF">BD410DRAFT_833105</name>
</gene>
<dbReference type="AlphaFoldDB" id="A0A4Y7PIS7"/>